<keyword evidence="4 6" id="KW-1133">Transmembrane helix</keyword>
<dbReference type="PANTHER" id="PTHR47371:SF3">
    <property type="entry name" value="PHOSPHOGLYCEROL TRANSFERASE I"/>
    <property type="match status" value="1"/>
</dbReference>
<protein>
    <submittedName>
        <fullName evidence="8">LTA synthase family protein</fullName>
    </submittedName>
</protein>
<feature type="transmembrane region" description="Helical" evidence="6">
    <location>
        <begin position="157"/>
        <end position="177"/>
    </location>
</feature>
<organism evidence="8 9">
    <name type="scientific">Cobetia marina</name>
    <name type="common">Deleya marina</name>
    <dbReference type="NCBI Taxonomy" id="28258"/>
    <lineage>
        <taxon>Bacteria</taxon>
        <taxon>Pseudomonadati</taxon>
        <taxon>Pseudomonadota</taxon>
        <taxon>Gammaproteobacteria</taxon>
        <taxon>Oceanospirillales</taxon>
        <taxon>Halomonadaceae</taxon>
        <taxon>Cobetia</taxon>
    </lineage>
</organism>
<dbReference type="Proteomes" id="UP001378242">
    <property type="component" value="Unassembled WGS sequence"/>
</dbReference>
<dbReference type="Gene3D" id="3.40.720.10">
    <property type="entry name" value="Alkaline Phosphatase, subunit A"/>
    <property type="match status" value="1"/>
</dbReference>
<name>A0ABU9GBP2_COBMA</name>
<evidence type="ECO:0000256" key="1">
    <source>
        <dbReference type="ARBA" id="ARBA00004651"/>
    </source>
</evidence>
<feature type="domain" description="Sulfatase N-terminal" evidence="7">
    <location>
        <begin position="244"/>
        <end position="517"/>
    </location>
</feature>
<proteinExistence type="predicted"/>
<dbReference type="CDD" id="cd16015">
    <property type="entry name" value="LTA_synthase"/>
    <property type="match status" value="1"/>
</dbReference>
<comment type="caution">
    <text evidence="8">The sequence shown here is derived from an EMBL/GenBank/DDBJ whole genome shotgun (WGS) entry which is preliminary data.</text>
</comment>
<keyword evidence="5 6" id="KW-0472">Membrane</keyword>
<dbReference type="Pfam" id="PF00884">
    <property type="entry name" value="Sulfatase"/>
    <property type="match status" value="1"/>
</dbReference>
<keyword evidence="3 6" id="KW-0812">Transmembrane</keyword>
<evidence type="ECO:0000256" key="2">
    <source>
        <dbReference type="ARBA" id="ARBA00022475"/>
    </source>
</evidence>
<dbReference type="InterPro" id="IPR017850">
    <property type="entry name" value="Alkaline_phosphatase_core_sf"/>
</dbReference>
<evidence type="ECO:0000256" key="3">
    <source>
        <dbReference type="ARBA" id="ARBA00022692"/>
    </source>
</evidence>
<dbReference type="RefSeq" id="WP_341541869.1">
    <property type="nucleotide sequence ID" value="NZ_JBAKAP010000003.1"/>
</dbReference>
<evidence type="ECO:0000256" key="6">
    <source>
        <dbReference type="SAM" id="Phobius"/>
    </source>
</evidence>
<dbReference type="InterPro" id="IPR050448">
    <property type="entry name" value="OpgB/LTA_synthase_biosynth"/>
</dbReference>
<evidence type="ECO:0000313" key="9">
    <source>
        <dbReference type="Proteomes" id="UP001378242"/>
    </source>
</evidence>
<evidence type="ECO:0000259" key="7">
    <source>
        <dbReference type="Pfam" id="PF00884"/>
    </source>
</evidence>
<reference evidence="8 9" key="1">
    <citation type="submission" date="2024-02" db="EMBL/GenBank/DDBJ databases">
        <title>Bacteria isolated from the canopy kelp, Nereocystis luetkeana.</title>
        <authorList>
            <person name="Pfister C.A."/>
            <person name="Younker I.T."/>
            <person name="Light S.H."/>
        </authorList>
    </citation>
    <scope>NUCLEOTIDE SEQUENCE [LARGE SCALE GENOMIC DNA]</scope>
    <source>
        <strain evidence="8 9">TI.5.07</strain>
    </source>
</reference>
<dbReference type="InterPro" id="IPR000917">
    <property type="entry name" value="Sulfatase_N"/>
</dbReference>
<feature type="transmembrane region" description="Helical" evidence="6">
    <location>
        <begin position="6"/>
        <end position="25"/>
    </location>
</feature>
<dbReference type="SUPFAM" id="SSF53649">
    <property type="entry name" value="Alkaline phosphatase-like"/>
    <property type="match status" value="1"/>
</dbReference>
<dbReference type="EMBL" id="JBAKAP010000003">
    <property type="protein sequence ID" value="MEL0615888.1"/>
    <property type="molecule type" value="Genomic_DNA"/>
</dbReference>
<feature type="transmembrane region" description="Helical" evidence="6">
    <location>
        <begin position="115"/>
        <end position="137"/>
    </location>
</feature>
<sequence length="583" mass="64764">MEFVIAFVSFMVWPLLAGLLVTLVLEHLILRQMDSAPVVFWRRSWSAQLAHVGYWCASWALCTLITQRPWFSVVVVNALWLVVLQVSHTKYVSLREPFLSQDFEYFTDAIKHPRLYIPFFGISLTIAALCAGALAIGTGLWLEPALGFSARYADDTSAWLVPLVALLLASGAMTYALGNRLTRDIMLFPEYDLRERGMVAYLLAYARLARRPLMPDHDPLQAAGQTALEALEAIGNEAAPGCLPHVVSVQSESFFDARRVYPKVRDDLLPNLDRCHFTALSQGLPCGRLAVPAWGANTVRTETAFLTGLTAEQLGVHMFNPYHQLARRDVSNLAASYKALGYRTLCIHPYPGTFYLRNQVLKRMGFDEFLDIAHFSDADRCGQYISDAAVAAKVEDCLLAAGDTPLFIQVITMENHGPLHLETLDTARLSEWHDGDLPDNCQELGIYLRHLVNADAMIGQLTTALSRLPRGGLLCFYGDHVPIMPEVYATLGEPNGVTDGFIWSSALPESDDTARQTMATVRDEDPELMEWALDCDGPFKTDEQCRKGDPRVTNIDTLGSALLEATARHARHSAATQKFRSLS</sequence>
<gene>
    <name evidence="8" type="ORF">V6243_03525</name>
</gene>
<evidence type="ECO:0000256" key="5">
    <source>
        <dbReference type="ARBA" id="ARBA00023136"/>
    </source>
</evidence>
<comment type="subcellular location">
    <subcellularLocation>
        <location evidence="1">Cell membrane</location>
        <topology evidence="1">Multi-pass membrane protein</topology>
    </subcellularLocation>
</comment>
<keyword evidence="9" id="KW-1185">Reference proteome</keyword>
<accession>A0ABU9GBP2</accession>
<dbReference type="PANTHER" id="PTHR47371">
    <property type="entry name" value="LIPOTEICHOIC ACID SYNTHASE"/>
    <property type="match status" value="1"/>
</dbReference>
<evidence type="ECO:0000313" key="8">
    <source>
        <dbReference type="EMBL" id="MEL0615888.1"/>
    </source>
</evidence>
<evidence type="ECO:0000256" key="4">
    <source>
        <dbReference type="ARBA" id="ARBA00022989"/>
    </source>
</evidence>
<keyword evidence="2" id="KW-1003">Cell membrane</keyword>